<evidence type="ECO:0000313" key="7">
    <source>
        <dbReference type="Proteomes" id="UP000435112"/>
    </source>
</evidence>
<keyword evidence="1" id="KW-0732">Signal</keyword>
<evidence type="ECO:0000313" key="5">
    <source>
        <dbReference type="Proteomes" id="UP000429607"/>
    </source>
</evidence>
<dbReference type="AlphaFoldDB" id="A0A6A3I494"/>
<evidence type="ECO:0000256" key="1">
    <source>
        <dbReference type="SAM" id="SignalP"/>
    </source>
</evidence>
<evidence type="ECO:0000313" key="6">
    <source>
        <dbReference type="Proteomes" id="UP000434957"/>
    </source>
</evidence>
<dbReference type="EMBL" id="QXFU01002928">
    <property type="protein sequence ID" value="KAE8980097.1"/>
    <property type="molecule type" value="Genomic_DNA"/>
</dbReference>
<dbReference type="EMBL" id="QXFT01004503">
    <property type="protein sequence ID" value="KAE9277570.1"/>
    <property type="molecule type" value="Genomic_DNA"/>
</dbReference>
<keyword evidence="6" id="KW-1185">Reference proteome</keyword>
<gene>
    <name evidence="2" type="ORF">PR001_g25605</name>
    <name evidence="3" type="ORF">PR002_g24228</name>
    <name evidence="4" type="ORF">PR003_g28755</name>
</gene>
<dbReference type="Proteomes" id="UP000435112">
    <property type="component" value="Unassembled WGS sequence"/>
</dbReference>
<accession>A0A6A3I494</accession>
<dbReference type="Proteomes" id="UP000434957">
    <property type="component" value="Unassembled WGS sequence"/>
</dbReference>
<feature type="signal peptide" evidence="1">
    <location>
        <begin position="1"/>
        <end position="23"/>
    </location>
</feature>
<evidence type="ECO:0000313" key="2">
    <source>
        <dbReference type="EMBL" id="KAE8975775.1"/>
    </source>
</evidence>
<organism evidence="2 5">
    <name type="scientific">Phytophthora rubi</name>
    <dbReference type="NCBI Taxonomy" id="129364"/>
    <lineage>
        <taxon>Eukaryota</taxon>
        <taxon>Sar</taxon>
        <taxon>Stramenopiles</taxon>
        <taxon>Oomycota</taxon>
        <taxon>Peronosporomycetes</taxon>
        <taxon>Peronosporales</taxon>
        <taxon>Peronosporaceae</taxon>
        <taxon>Phytophthora</taxon>
    </lineage>
</organism>
<name>A0A6A3I494_9STRA</name>
<dbReference type="EMBL" id="QXFV01003551">
    <property type="protein sequence ID" value="KAE8975775.1"/>
    <property type="molecule type" value="Genomic_DNA"/>
</dbReference>
<feature type="chain" id="PRO_5036164270" evidence="1">
    <location>
        <begin position="24"/>
        <end position="54"/>
    </location>
</feature>
<reference evidence="5 7" key="1">
    <citation type="submission" date="2018-09" db="EMBL/GenBank/DDBJ databases">
        <title>Genomic investigation of the strawberry pathogen Phytophthora fragariae indicates pathogenicity is determined by transcriptional variation in three key races.</title>
        <authorList>
            <person name="Adams T.M."/>
            <person name="Armitage A.D."/>
            <person name="Sobczyk M.K."/>
            <person name="Bates H.J."/>
            <person name="Dunwell J.M."/>
            <person name="Nellist C.F."/>
            <person name="Harrison R.J."/>
        </authorList>
    </citation>
    <scope>NUCLEOTIDE SEQUENCE [LARGE SCALE GENOMIC DNA]</scope>
    <source>
        <strain evidence="2 5">SCRP249</strain>
        <strain evidence="3 7">SCRP324</strain>
        <strain evidence="4 6">SCRP333</strain>
    </source>
</reference>
<comment type="caution">
    <text evidence="2">The sequence shown here is derived from an EMBL/GenBank/DDBJ whole genome shotgun (WGS) entry which is preliminary data.</text>
</comment>
<dbReference type="Proteomes" id="UP000429607">
    <property type="component" value="Unassembled WGS sequence"/>
</dbReference>
<evidence type="ECO:0000313" key="4">
    <source>
        <dbReference type="EMBL" id="KAE9277570.1"/>
    </source>
</evidence>
<sequence length="54" mass="6118">MHVPHRRLRCELLLNVAIHSIMATNVTGWDIAPCCHYKCHGHVQTTTSTTKTMC</sequence>
<proteinExistence type="predicted"/>
<protein>
    <submittedName>
        <fullName evidence="2">Uncharacterized protein</fullName>
    </submittedName>
</protein>
<evidence type="ECO:0000313" key="3">
    <source>
        <dbReference type="EMBL" id="KAE8980097.1"/>
    </source>
</evidence>